<name>A0A7G9GY66_9FUSO</name>
<dbReference type="AlphaFoldDB" id="A0A7G9GY66"/>
<reference evidence="1 2" key="1">
    <citation type="submission" date="2020-08" db="EMBL/GenBank/DDBJ databases">
        <authorList>
            <person name="Liu C."/>
            <person name="Sun Q."/>
        </authorList>
    </citation>
    <scope>NUCLEOTIDE SEQUENCE [LARGE SCALE GENOMIC DNA]</scope>
    <source>
        <strain evidence="1 2">NSJ-57</strain>
    </source>
</reference>
<dbReference type="KEGG" id="fho:H9Q81_02600"/>
<organism evidence="1 2">
    <name type="scientific">Fusobacterium hominis</name>
    <dbReference type="NCBI Taxonomy" id="2764326"/>
    <lineage>
        <taxon>Bacteria</taxon>
        <taxon>Fusobacteriati</taxon>
        <taxon>Fusobacteriota</taxon>
        <taxon>Fusobacteriia</taxon>
        <taxon>Fusobacteriales</taxon>
        <taxon>Fusobacteriaceae</taxon>
        <taxon>Fusobacterium</taxon>
    </lineage>
</organism>
<accession>A0A7G9GY66</accession>
<dbReference type="RefSeq" id="WP_101474900.1">
    <property type="nucleotide sequence ID" value="NZ_CP060637.1"/>
</dbReference>
<evidence type="ECO:0000313" key="1">
    <source>
        <dbReference type="EMBL" id="QNM15748.1"/>
    </source>
</evidence>
<keyword evidence="2" id="KW-1185">Reference proteome</keyword>
<dbReference type="Proteomes" id="UP000515913">
    <property type="component" value="Chromosome"/>
</dbReference>
<evidence type="ECO:0000313" key="2">
    <source>
        <dbReference type="Proteomes" id="UP000515913"/>
    </source>
</evidence>
<sequence>MYQKIEPDHIYLGSKRNNLPQYDKLEEIISRIRFCSCALINNYKDLETLYGFDKHTLKTLLKKKSPKIVQLVDLLQFHNIEIQTDLSPYINVNLTCKELDCICKENKQKIINILTNKINQSNKTNLYTHHLNKQLVEELLETSNKNKEKVDSILKLFELFNIKLIFPDITKE</sequence>
<protein>
    <submittedName>
        <fullName evidence="1">Uncharacterized protein</fullName>
    </submittedName>
</protein>
<proteinExistence type="predicted"/>
<dbReference type="EMBL" id="CP060637">
    <property type="protein sequence ID" value="QNM15748.1"/>
    <property type="molecule type" value="Genomic_DNA"/>
</dbReference>
<gene>
    <name evidence="1" type="ORF">H9Q81_02600</name>
</gene>